<evidence type="ECO:0000256" key="4">
    <source>
        <dbReference type="ARBA" id="ARBA00022723"/>
    </source>
</evidence>
<keyword evidence="18" id="KW-1185">Reference proteome</keyword>
<sequence>MLDPNPWFWFALIATVGLYKLELLTSLLNLSRLGTQPPEALRDDLDEDAWEKLREYIGAQSRADILQRSLQLGLFLVFWWAGGFPWVNQYAQTLHPHPILQGLAFIGILWLATSLVSLPFDAWDTFGIEARFGFNKTTVRTFITDRLKGTLLAFIFGAPLLAFILWLFDNVENAAFYGWLTLSSFTLLMSFIAPRLLMPLFFKFEPLKDASLQQAVIDLAKRLKFPVAEVSVVDGSRRSSKANAFFTGMGKTRRIALFDTLVDSHPREEILAVLAHEIGHWQRGHVPKQLALSILTNAILFALLHFAIHSETLSAAFGIAPATTAVNFVLFFIVVTPITELIGVFGSWISRKNEFEADAYARDAMQDSAPLASALHRLNRDHMNHPTPHPLHIILHHSHPPVLERLAALRGNS</sequence>
<keyword evidence="4 12" id="KW-0479">Metal-binding</keyword>
<evidence type="ECO:0000313" key="18">
    <source>
        <dbReference type="Proteomes" id="UP000306196"/>
    </source>
</evidence>
<dbReference type="PANTHER" id="PTHR10120">
    <property type="entry name" value="CAAX PRENYL PROTEASE 1"/>
    <property type="match status" value="1"/>
</dbReference>
<evidence type="ECO:0000256" key="6">
    <source>
        <dbReference type="ARBA" id="ARBA00022824"/>
    </source>
</evidence>
<keyword evidence="10 14" id="KW-0472">Membrane</keyword>
<comment type="subcellular location">
    <subcellularLocation>
        <location evidence="1">Endoplasmic reticulum membrane</location>
        <topology evidence="1">Multi-pass membrane protein</topology>
    </subcellularLocation>
</comment>
<keyword evidence="5 13" id="KW-0378">Hydrolase</keyword>
<feature type="active site" description="Proton donor" evidence="11">
    <location>
        <position position="358"/>
    </location>
</feature>
<name>A0A5R8K9C6_9BACT</name>
<evidence type="ECO:0000256" key="1">
    <source>
        <dbReference type="ARBA" id="ARBA00004477"/>
    </source>
</evidence>
<dbReference type="FunFam" id="3.30.2010.10:FF:000002">
    <property type="entry name" value="CAAX prenyl protease"/>
    <property type="match status" value="1"/>
</dbReference>
<keyword evidence="9 13" id="KW-0482">Metalloprotease</keyword>
<comment type="cofactor">
    <cofactor evidence="12 13">
        <name>Zn(2+)</name>
        <dbReference type="ChEBI" id="CHEBI:29105"/>
    </cofactor>
    <text evidence="12 13">Binds 1 zinc ion per subunit.</text>
</comment>
<evidence type="ECO:0000256" key="14">
    <source>
        <dbReference type="SAM" id="Phobius"/>
    </source>
</evidence>
<evidence type="ECO:0000256" key="3">
    <source>
        <dbReference type="ARBA" id="ARBA00022692"/>
    </source>
</evidence>
<gene>
    <name evidence="17" type="ORF">FEM03_19830</name>
</gene>
<keyword evidence="6" id="KW-0256">Endoplasmic reticulum</keyword>
<dbReference type="InterPro" id="IPR001915">
    <property type="entry name" value="Peptidase_M48"/>
</dbReference>
<feature type="transmembrane region" description="Helical" evidence="14">
    <location>
        <begin position="290"/>
        <end position="308"/>
    </location>
</feature>
<feature type="binding site" evidence="12">
    <location>
        <position position="354"/>
    </location>
    <ligand>
        <name>Zn(2+)</name>
        <dbReference type="ChEBI" id="CHEBI:29105"/>
        <note>catalytic</note>
    </ligand>
</feature>
<reference evidence="17 18" key="1">
    <citation type="submission" date="2019-05" db="EMBL/GenBank/DDBJ databases">
        <title>Verrucobacter flavum gen. nov., sp. nov. a new member of the family Verrucomicrobiaceae.</title>
        <authorList>
            <person name="Szuroczki S."/>
            <person name="Abbaszade G."/>
            <person name="Szabo A."/>
            <person name="Felfoldi T."/>
            <person name="Schumann P."/>
            <person name="Boka K."/>
            <person name="Keki Z."/>
            <person name="Toumi M."/>
            <person name="Toth E."/>
        </authorList>
    </citation>
    <scope>NUCLEOTIDE SEQUENCE [LARGE SCALE GENOMIC DNA]</scope>
    <source>
        <strain evidence="17 18">MG-N-17</strain>
    </source>
</reference>
<keyword evidence="8 14" id="KW-1133">Transmembrane helix</keyword>
<proteinExistence type="inferred from homology"/>
<dbReference type="InterPro" id="IPR027057">
    <property type="entry name" value="CAXX_Prtase_1"/>
</dbReference>
<evidence type="ECO:0000259" key="15">
    <source>
        <dbReference type="Pfam" id="PF01435"/>
    </source>
</evidence>
<feature type="binding site" evidence="12">
    <location>
        <position position="280"/>
    </location>
    <ligand>
        <name>Zn(2+)</name>
        <dbReference type="ChEBI" id="CHEBI:29105"/>
        <note>catalytic</note>
    </ligand>
</feature>
<evidence type="ECO:0000256" key="12">
    <source>
        <dbReference type="PIRSR" id="PIRSR627057-2"/>
    </source>
</evidence>
<dbReference type="EMBL" id="VAUV01000017">
    <property type="protein sequence ID" value="TLD68914.1"/>
    <property type="molecule type" value="Genomic_DNA"/>
</dbReference>
<evidence type="ECO:0000256" key="8">
    <source>
        <dbReference type="ARBA" id="ARBA00022989"/>
    </source>
</evidence>
<feature type="transmembrane region" description="Helical" evidence="14">
    <location>
        <begin position="328"/>
        <end position="349"/>
    </location>
</feature>
<feature type="transmembrane region" description="Helical" evidence="14">
    <location>
        <begin position="174"/>
        <end position="193"/>
    </location>
</feature>
<evidence type="ECO:0000256" key="2">
    <source>
        <dbReference type="ARBA" id="ARBA00022670"/>
    </source>
</evidence>
<feature type="transmembrane region" description="Helical" evidence="14">
    <location>
        <begin position="150"/>
        <end position="168"/>
    </location>
</feature>
<dbReference type="Pfam" id="PF16491">
    <property type="entry name" value="Peptidase_M48_N"/>
    <property type="match status" value="1"/>
</dbReference>
<dbReference type="GO" id="GO:0004222">
    <property type="term" value="F:metalloendopeptidase activity"/>
    <property type="evidence" value="ECO:0007669"/>
    <property type="project" value="InterPro"/>
</dbReference>
<dbReference type="GO" id="GO:0071586">
    <property type="term" value="P:CAAX-box protein processing"/>
    <property type="evidence" value="ECO:0007669"/>
    <property type="project" value="InterPro"/>
</dbReference>
<comment type="caution">
    <text evidence="17">The sequence shown here is derived from an EMBL/GenBank/DDBJ whole genome shotgun (WGS) entry which is preliminary data.</text>
</comment>
<feature type="domain" description="Peptidase M48" evidence="15">
    <location>
        <begin position="206"/>
        <end position="411"/>
    </location>
</feature>
<evidence type="ECO:0000259" key="16">
    <source>
        <dbReference type="Pfam" id="PF16491"/>
    </source>
</evidence>
<dbReference type="CDD" id="cd07343">
    <property type="entry name" value="M48A_Zmpste24p_like"/>
    <property type="match status" value="1"/>
</dbReference>
<comment type="similarity">
    <text evidence="13">Belongs to the peptidase M48 family.</text>
</comment>
<feature type="domain" description="CAAX prenyl protease 1 N-terminal" evidence="16">
    <location>
        <begin position="31"/>
        <end position="203"/>
    </location>
</feature>
<feature type="binding site" evidence="12">
    <location>
        <position position="276"/>
    </location>
    <ligand>
        <name>Zn(2+)</name>
        <dbReference type="ChEBI" id="CHEBI:29105"/>
        <note>catalytic</note>
    </ligand>
</feature>
<keyword evidence="2 13" id="KW-0645">Protease</keyword>
<evidence type="ECO:0000256" key="7">
    <source>
        <dbReference type="ARBA" id="ARBA00022833"/>
    </source>
</evidence>
<organism evidence="17 18">
    <name type="scientific">Phragmitibacter flavus</name>
    <dbReference type="NCBI Taxonomy" id="2576071"/>
    <lineage>
        <taxon>Bacteria</taxon>
        <taxon>Pseudomonadati</taxon>
        <taxon>Verrucomicrobiota</taxon>
        <taxon>Verrucomicrobiia</taxon>
        <taxon>Verrucomicrobiales</taxon>
        <taxon>Verrucomicrobiaceae</taxon>
        <taxon>Phragmitibacter</taxon>
    </lineage>
</organism>
<feature type="transmembrane region" description="Helical" evidence="14">
    <location>
        <begin position="99"/>
        <end position="118"/>
    </location>
</feature>
<dbReference type="RefSeq" id="WP_138088044.1">
    <property type="nucleotide sequence ID" value="NZ_VAUV01000017.1"/>
</dbReference>
<dbReference type="Gene3D" id="3.30.2010.10">
    <property type="entry name" value="Metalloproteases ('zincins'), catalytic domain"/>
    <property type="match status" value="1"/>
</dbReference>
<dbReference type="InterPro" id="IPR032456">
    <property type="entry name" value="Peptidase_M48_N"/>
</dbReference>
<evidence type="ECO:0000256" key="11">
    <source>
        <dbReference type="PIRSR" id="PIRSR627057-1"/>
    </source>
</evidence>
<dbReference type="AlphaFoldDB" id="A0A5R8K9C6"/>
<dbReference type="Proteomes" id="UP000306196">
    <property type="component" value="Unassembled WGS sequence"/>
</dbReference>
<feature type="active site" evidence="11">
    <location>
        <position position="277"/>
    </location>
</feature>
<protein>
    <submittedName>
        <fullName evidence="17">M48 family metallopeptidase</fullName>
    </submittedName>
</protein>
<evidence type="ECO:0000256" key="13">
    <source>
        <dbReference type="RuleBase" id="RU003983"/>
    </source>
</evidence>
<evidence type="ECO:0000256" key="9">
    <source>
        <dbReference type="ARBA" id="ARBA00023049"/>
    </source>
</evidence>
<evidence type="ECO:0000256" key="10">
    <source>
        <dbReference type="ARBA" id="ARBA00023136"/>
    </source>
</evidence>
<dbReference type="OrthoDB" id="9781930at2"/>
<evidence type="ECO:0000256" key="5">
    <source>
        <dbReference type="ARBA" id="ARBA00022801"/>
    </source>
</evidence>
<keyword evidence="7 12" id="KW-0862">Zinc</keyword>
<feature type="transmembrane region" description="Helical" evidence="14">
    <location>
        <begin position="6"/>
        <end position="28"/>
    </location>
</feature>
<evidence type="ECO:0000313" key="17">
    <source>
        <dbReference type="EMBL" id="TLD68914.1"/>
    </source>
</evidence>
<keyword evidence="3 14" id="KW-0812">Transmembrane</keyword>
<dbReference type="GO" id="GO:0046872">
    <property type="term" value="F:metal ion binding"/>
    <property type="evidence" value="ECO:0007669"/>
    <property type="project" value="UniProtKB-KW"/>
</dbReference>
<accession>A0A5R8K9C6</accession>
<feature type="transmembrane region" description="Helical" evidence="14">
    <location>
        <begin position="70"/>
        <end position="87"/>
    </location>
</feature>
<dbReference type="Pfam" id="PF01435">
    <property type="entry name" value="Peptidase_M48"/>
    <property type="match status" value="1"/>
</dbReference>